<dbReference type="PROSITE" id="PS00204">
    <property type="entry name" value="FERRITIN_2"/>
    <property type="match status" value="1"/>
</dbReference>
<feature type="binding site" evidence="5">
    <location>
        <position position="161"/>
    </location>
    <ligand>
        <name>Fe cation</name>
        <dbReference type="ChEBI" id="CHEBI:24875"/>
        <label>1</label>
    </ligand>
</feature>
<dbReference type="SUPFAM" id="SSF47240">
    <property type="entry name" value="Ferritin-like"/>
    <property type="match status" value="1"/>
</dbReference>
<feature type="domain" description="Ferritin-like diiron" evidence="8">
    <location>
        <begin position="57"/>
        <end position="215"/>
    </location>
</feature>
<accession>A0A0Q9X5F8</accession>
<evidence type="ECO:0000256" key="3">
    <source>
        <dbReference type="ARBA" id="ARBA00022723"/>
    </source>
</evidence>
<protein>
    <recommendedName>
        <fullName evidence="6">Ferritin</fullName>
    </recommendedName>
</protein>
<evidence type="ECO:0000256" key="7">
    <source>
        <dbReference type="SAM" id="SignalP"/>
    </source>
</evidence>
<dbReference type="GO" id="GO:0008199">
    <property type="term" value="F:ferric iron binding"/>
    <property type="evidence" value="ECO:0007669"/>
    <property type="project" value="InterPro"/>
</dbReference>
<reference evidence="9 10" key="1">
    <citation type="journal article" date="2007" name="Nature">
        <title>Evolution of genes and genomes on the Drosophila phylogeny.</title>
        <authorList>
            <consortium name="Drosophila 12 Genomes Consortium"/>
            <person name="Clark A.G."/>
            <person name="Eisen M.B."/>
            <person name="Smith D.R."/>
            <person name="Bergman C.M."/>
            <person name="Oliver B."/>
            <person name="Markow T.A."/>
            <person name="Kaufman T.C."/>
            <person name="Kellis M."/>
            <person name="Gelbart W."/>
            <person name="Iyer V.N."/>
            <person name="Pollard D.A."/>
            <person name="Sackton T.B."/>
            <person name="Larracuente A.M."/>
            <person name="Singh N.D."/>
            <person name="Abad J.P."/>
            <person name="Abt D.N."/>
            <person name="Adryan B."/>
            <person name="Aguade M."/>
            <person name="Akashi H."/>
            <person name="Anderson W.W."/>
            <person name="Aquadro C.F."/>
            <person name="Ardell D.H."/>
            <person name="Arguello R."/>
            <person name="Artieri C.G."/>
            <person name="Barbash D.A."/>
            <person name="Barker D."/>
            <person name="Barsanti P."/>
            <person name="Batterham P."/>
            <person name="Batzoglou S."/>
            <person name="Begun D."/>
            <person name="Bhutkar A."/>
            <person name="Blanco E."/>
            <person name="Bosak S.A."/>
            <person name="Bradley R.K."/>
            <person name="Brand A.D."/>
            <person name="Brent M.R."/>
            <person name="Brooks A.N."/>
            <person name="Brown R.H."/>
            <person name="Butlin R.K."/>
            <person name="Caggese C."/>
            <person name="Calvi B.R."/>
            <person name="Bernardo de Carvalho A."/>
            <person name="Caspi A."/>
            <person name="Castrezana S."/>
            <person name="Celniker S.E."/>
            <person name="Chang J.L."/>
            <person name="Chapple C."/>
            <person name="Chatterji S."/>
            <person name="Chinwalla A."/>
            <person name="Civetta A."/>
            <person name="Clifton S.W."/>
            <person name="Comeron J.M."/>
            <person name="Costello J.C."/>
            <person name="Coyne J.A."/>
            <person name="Daub J."/>
            <person name="David R.G."/>
            <person name="Delcher A.L."/>
            <person name="Delehaunty K."/>
            <person name="Do C.B."/>
            <person name="Ebling H."/>
            <person name="Edwards K."/>
            <person name="Eickbush T."/>
            <person name="Evans J.D."/>
            <person name="Filipski A."/>
            <person name="Findeiss S."/>
            <person name="Freyhult E."/>
            <person name="Fulton L."/>
            <person name="Fulton R."/>
            <person name="Garcia A.C."/>
            <person name="Gardiner A."/>
            <person name="Garfield D.A."/>
            <person name="Garvin B.E."/>
            <person name="Gibson G."/>
            <person name="Gilbert D."/>
            <person name="Gnerre S."/>
            <person name="Godfrey J."/>
            <person name="Good R."/>
            <person name="Gotea V."/>
            <person name="Gravely B."/>
            <person name="Greenberg A.J."/>
            <person name="Griffiths-Jones S."/>
            <person name="Gross S."/>
            <person name="Guigo R."/>
            <person name="Gustafson E.A."/>
            <person name="Haerty W."/>
            <person name="Hahn M.W."/>
            <person name="Halligan D.L."/>
            <person name="Halpern A.L."/>
            <person name="Halter G.M."/>
            <person name="Han M.V."/>
            <person name="Heger A."/>
            <person name="Hillier L."/>
            <person name="Hinrichs A.S."/>
            <person name="Holmes I."/>
            <person name="Hoskins R.A."/>
            <person name="Hubisz M.J."/>
            <person name="Hultmark D."/>
            <person name="Huntley M.A."/>
            <person name="Jaffe D.B."/>
            <person name="Jagadeeshan S."/>
            <person name="Jeck W.R."/>
            <person name="Johnson J."/>
            <person name="Jones C.D."/>
            <person name="Jordan W.C."/>
            <person name="Karpen G.H."/>
            <person name="Kataoka E."/>
            <person name="Keightley P.D."/>
            <person name="Kheradpour P."/>
            <person name="Kirkness E.F."/>
            <person name="Koerich L.B."/>
            <person name="Kristiansen K."/>
            <person name="Kudrna D."/>
            <person name="Kulathinal R.J."/>
            <person name="Kumar S."/>
            <person name="Kwok R."/>
            <person name="Lander E."/>
            <person name="Langley C.H."/>
            <person name="Lapoint R."/>
            <person name="Lazzaro B.P."/>
            <person name="Lee S.J."/>
            <person name="Levesque L."/>
            <person name="Li R."/>
            <person name="Lin C.F."/>
            <person name="Lin M.F."/>
            <person name="Lindblad-Toh K."/>
            <person name="Llopart A."/>
            <person name="Long M."/>
            <person name="Low L."/>
            <person name="Lozovsky E."/>
            <person name="Lu J."/>
            <person name="Luo M."/>
            <person name="Machado C.A."/>
            <person name="Makalowski W."/>
            <person name="Marzo M."/>
            <person name="Matsuda M."/>
            <person name="Matzkin L."/>
            <person name="McAllister B."/>
            <person name="McBride C.S."/>
            <person name="McKernan B."/>
            <person name="McKernan K."/>
            <person name="Mendez-Lago M."/>
            <person name="Minx P."/>
            <person name="Mollenhauer M.U."/>
            <person name="Montooth K."/>
            <person name="Mount S.M."/>
            <person name="Mu X."/>
            <person name="Myers E."/>
            <person name="Negre B."/>
            <person name="Newfeld S."/>
            <person name="Nielsen R."/>
            <person name="Noor M.A."/>
            <person name="O'Grady P."/>
            <person name="Pachter L."/>
            <person name="Papaceit M."/>
            <person name="Parisi M.J."/>
            <person name="Parisi M."/>
            <person name="Parts L."/>
            <person name="Pedersen J.S."/>
            <person name="Pesole G."/>
            <person name="Phillippy A.M."/>
            <person name="Ponting C.P."/>
            <person name="Pop M."/>
            <person name="Porcelli D."/>
            <person name="Powell J.R."/>
            <person name="Prohaska S."/>
            <person name="Pruitt K."/>
            <person name="Puig M."/>
            <person name="Quesneville H."/>
            <person name="Ram K.R."/>
            <person name="Rand D."/>
            <person name="Rasmussen M.D."/>
            <person name="Reed L.K."/>
            <person name="Reenan R."/>
            <person name="Reily A."/>
            <person name="Remington K.A."/>
            <person name="Rieger T.T."/>
            <person name="Ritchie M.G."/>
            <person name="Robin C."/>
            <person name="Rogers Y.H."/>
            <person name="Rohde C."/>
            <person name="Rozas J."/>
            <person name="Rubenfield M.J."/>
            <person name="Ruiz A."/>
            <person name="Russo S."/>
            <person name="Salzberg S.L."/>
            <person name="Sanchez-Gracia A."/>
            <person name="Saranga D.J."/>
            <person name="Sato H."/>
            <person name="Schaeffer S.W."/>
            <person name="Schatz M.C."/>
            <person name="Schlenke T."/>
            <person name="Schwartz R."/>
            <person name="Segarra C."/>
            <person name="Singh R.S."/>
            <person name="Sirot L."/>
            <person name="Sirota M."/>
            <person name="Sisneros N.B."/>
            <person name="Smith C.D."/>
            <person name="Smith T.F."/>
            <person name="Spieth J."/>
            <person name="Stage D.E."/>
            <person name="Stark A."/>
            <person name="Stephan W."/>
            <person name="Strausberg R.L."/>
            <person name="Strempel S."/>
            <person name="Sturgill D."/>
            <person name="Sutton G."/>
            <person name="Sutton G.G."/>
            <person name="Tao W."/>
            <person name="Teichmann S."/>
            <person name="Tobari Y.N."/>
            <person name="Tomimura Y."/>
            <person name="Tsolas J.M."/>
            <person name="Valente V.L."/>
            <person name="Venter E."/>
            <person name="Venter J.C."/>
            <person name="Vicario S."/>
            <person name="Vieira F.G."/>
            <person name="Vilella A.J."/>
            <person name="Villasante A."/>
            <person name="Walenz B."/>
            <person name="Wang J."/>
            <person name="Wasserman M."/>
            <person name="Watts T."/>
            <person name="Wilson D."/>
            <person name="Wilson R.K."/>
            <person name="Wing R.A."/>
            <person name="Wolfner M.F."/>
            <person name="Wong A."/>
            <person name="Wong G.K."/>
            <person name="Wu C.I."/>
            <person name="Wu G."/>
            <person name="Yamamoto D."/>
            <person name="Yang H.P."/>
            <person name="Yang S.P."/>
            <person name="Yorke J.A."/>
            <person name="Yoshida K."/>
            <person name="Zdobnov E."/>
            <person name="Zhang P."/>
            <person name="Zhang Y."/>
            <person name="Zimin A.V."/>
            <person name="Baldwin J."/>
            <person name="Abdouelleil A."/>
            <person name="Abdulkadir J."/>
            <person name="Abebe A."/>
            <person name="Abera B."/>
            <person name="Abreu J."/>
            <person name="Acer S.C."/>
            <person name="Aftuck L."/>
            <person name="Alexander A."/>
            <person name="An P."/>
            <person name="Anderson E."/>
            <person name="Anderson S."/>
            <person name="Arachi H."/>
            <person name="Azer M."/>
            <person name="Bachantsang P."/>
            <person name="Barry A."/>
            <person name="Bayul T."/>
            <person name="Berlin A."/>
            <person name="Bessette D."/>
            <person name="Bloom T."/>
            <person name="Blye J."/>
            <person name="Boguslavskiy L."/>
            <person name="Bonnet C."/>
            <person name="Boukhgalter B."/>
            <person name="Bourzgui I."/>
            <person name="Brown A."/>
            <person name="Cahill P."/>
            <person name="Channer S."/>
            <person name="Cheshatsang Y."/>
            <person name="Chuda L."/>
            <person name="Citroen M."/>
            <person name="Collymore A."/>
            <person name="Cooke P."/>
            <person name="Costello M."/>
            <person name="D'Aco K."/>
            <person name="Daza R."/>
            <person name="De Haan G."/>
            <person name="DeGray S."/>
            <person name="DeMaso C."/>
            <person name="Dhargay N."/>
            <person name="Dooley K."/>
            <person name="Dooley E."/>
            <person name="Doricent M."/>
            <person name="Dorje P."/>
            <person name="Dorjee K."/>
            <person name="Dupes A."/>
            <person name="Elong R."/>
            <person name="Falk J."/>
            <person name="Farina A."/>
            <person name="Faro S."/>
            <person name="Ferguson D."/>
            <person name="Fisher S."/>
            <person name="Foley C.D."/>
            <person name="Franke A."/>
            <person name="Friedrich D."/>
            <person name="Gadbois L."/>
            <person name="Gearin G."/>
            <person name="Gearin C.R."/>
            <person name="Giannoukos G."/>
            <person name="Goode T."/>
            <person name="Graham J."/>
            <person name="Grandbois E."/>
            <person name="Grewal S."/>
            <person name="Gyaltsen K."/>
            <person name="Hafez N."/>
            <person name="Hagos B."/>
            <person name="Hall J."/>
            <person name="Henson C."/>
            <person name="Hollinger A."/>
            <person name="Honan T."/>
            <person name="Huard M.D."/>
            <person name="Hughes L."/>
            <person name="Hurhula B."/>
            <person name="Husby M.E."/>
            <person name="Kamat A."/>
            <person name="Kanga B."/>
            <person name="Kashin S."/>
            <person name="Khazanovich D."/>
            <person name="Kisner P."/>
            <person name="Lance K."/>
            <person name="Lara M."/>
            <person name="Lee W."/>
            <person name="Lennon N."/>
            <person name="Letendre F."/>
            <person name="LeVine R."/>
            <person name="Lipovsky A."/>
            <person name="Liu X."/>
            <person name="Liu J."/>
            <person name="Liu S."/>
            <person name="Lokyitsang T."/>
            <person name="Lokyitsang Y."/>
            <person name="Lubonja R."/>
            <person name="Lui A."/>
            <person name="MacDonald P."/>
            <person name="Magnisalis V."/>
            <person name="Maru K."/>
            <person name="Matthews C."/>
            <person name="McCusker W."/>
            <person name="McDonough S."/>
            <person name="Mehta T."/>
            <person name="Meldrim J."/>
            <person name="Meneus L."/>
            <person name="Mihai O."/>
            <person name="Mihalev A."/>
            <person name="Mihova T."/>
            <person name="Mittelman R."/>
            <person name="Mlenga V."/>
            <person name="Montmayeur A."/>
            <person name="Mulrain L."/>
            <person name="Navidi A."/>
            <person name="Naylor J."/>
            <person name="Negash T."/>
            <person name="Nguyen T."/>
            <person name="Nguyen N."/>
            <person name="Nicol R."/>
            <person name="Norbu C."/>
            <person name="Norbu N."/>
            <person name="Novod N."/>
            <person name="O'Neill B."/>
            <person name="Osman S."/>
            <person name="Markiewicz E."/>
            <person name="Oyono O.L."/>
            <person name="Patti C."/>
            <person name="Phunkhang P."/>
            <person name="Pierre F."/>
            <person name="Priest M."/>
            <person name="Raghuraman S."/>
            <person name="Rege F."/>
            <person name="Reyes R."/>
            <person name="Rise C."/>
            <person name="Rogov P."/>
            <person name="Ross K."/>
            <person name="Ryan E."/>
            <person name="Settipalli S."/>
            <person name="Shea T."/>
            <person name="Sherpa N."/>
            <person name="Shi L."/>
            <person name="Shih D."/>
            <person name="Sparrow T."/>
            <person name="Spaulding J."/>
            <person name="Stalker J."/>
            <person name="Stange-Thomann N."/>
            <person name="Stavropoulos S."/>
            <person name="Stone C."/>
            <person name="Strader C."/>
            <person name="Tesfaye S."/>
            <person name="Thomson T."/>
            <person name="Thoulutsang Y."/>
            <person name="Thoulutsang D."/>
            <person name="Topham K."/>
            <person name="Topping I."/>
            <person name="Tsamla T."/>
            <person name="Vassiliev H."/>
            <person name="Vo A."/>
            <person name="Wangchuk T."/>
            <person name="Wangdi T."/>
            <person name="Weiand M."/>
            <person name="Wilkinson J."/>
            <person name="Wilson A."/>
            <person name="Yadav S."/>
            <person name="Young G."/>
            <person name="Yu Q."/>
            <person name="Zembek L."/>
            <person name="Zhong D."/>
            <person name="Zimmer A."/>
            <person name="Zwirko Z."/>
            <person name="Jaffe D.B."/>
            <person name="Alvarez P."/>
            <person name="Brockman W."/>
            <person name="Butler J."/>
            <person name="Chin C."/>
            <person name="Gnerre S."/>
            <person name="Grabherr M."/>
            <person name="Kleber M."/>
            <person name="Mauceli E."/>
            <person name="MacCallum I."/>
        </authorList>
    </citation>
    <scope>NUCLEOTIDE SEQUENCE [LARGE SCALE GENOMIC DNA]</scope>
    <source>
        <strain evidence="10">Tucson 14030-0811.24</strain>
    </source>
</reference>
<keyword evidence="7" id="KW-0732">Signal</keyword>
<dbReference type="EMBL" id="CH964272">
    <property type="protein sequence ID" value="KRG00033.1"/>
    <property type="molecule type" value="Genomic_DNA"/>
</dbReference>
<keyword evidence="4 5" id="KW-0408">Iron</keyword>
<dbReference type="GO" id="GO:0098711">
    <property type="term" value="P:iron ion import across plasma membrane"/>
    <property type="evidence" value="ECO:0007669"/>
    <property type="project" value="EnsemblMetazoa"/>
</dbReference>
<dbReference type="GO" id="GO:0070288">
    <property type="term" value="C:ferritin complex"/>
    <property type="evidence" value="ECO:0007669"/>
    <property type="project" value="EnsemblMetazoa"/>
</dbReference>
<dbReference type="GO" id="GO:1990461">
    <property type="term" value="P:detoxification of iron ion"/>
    <property type="evidence" value="ECO:0007669"/>
    <property type="project" value="EnsemblMetazoa"/>
</dbReference>
<keyword evidence="2 6" id="KW-0409">Iron storage</keyword>
<dbReference type="InterPro" id="IPR009078">
    <property type="entry name" value="Ferritin-like_SF"/>
</dbReference>
<dbReference type="Pfam" id="PF00210">
    <property type="entry name" value="Ferritin"/>
    <property type="match status" value="1"/>
</dbReference>
<dbReference type="InterPro" id="IPR008331">
    <property type="entry name" value="Ferritin_DPS_dom"/>
</dbReference>
<dbReference type="InterPro" id="IPR014034">
    <property type="entry name" value="Ferritin_CS"/>
</dbReference>
<dbReference type="Gene3D" id="1.20.1260.10">
    <property type="match status" value="1"/>
</dbReference>
<evidence type="ECO:0000256" key="1">
    <source>
        <dbReference type="ARBA" id="ARBA00007513"/>
    </source>
</evidence>
<dbReference type="CDD" id="cd01056">
    <property type="entry name" value="Euk_Ferritin"/>
    <property type="match status" value="1"/>
</dbReference>
<evidence type="ECO:0000256" key="5">
    <source>
        <dbReference type="PIRSR" id="PIRSR601519-1"/>
    </source>
</evidence>
<name>A0A0Q9X5F8_DROWI</name>
<evidence type="ECO:0000259" key="8">
    <source>
        <dbReference type="PROSITE" id="PS50905"/>
    </source>
</evidence>
<dbReference type="InterPro" id="IPR009040">
    <property type="entry name" value="Ferritin-like_diiron"/>
</dbReference>
<feature type="binding site" evidence="5">
    <location>
        <position position="197"/>
    </location>
    <ligand>
        <name>Fe cation</name>
        <dbReference type="ChEBI" id="CHEBI:24875"/>
        <label>1</label>
    </ligand>
</feature>
<dbReference type="InterPro" id="IPR012347">
    <property type="entry name" value="Ferritin-like"/>
</dbReference>
<dbReference type="Proteomes" id="UP000007798">
    <property type="component" value="Unassembled WGS sequence"/>
</dbReference>
<dbReference type="InterPro" id="IPR001519">
    <property type="entry name" value="Ferritin"/>
</dbReference>
<feature type="chain" id="PRO_5006387524" description="Ferritin" evidence="7">
    <location>
        <begin position="21"/>
        <end position="234"/>
    </location>
</feature>
<evidence type="ECO:0000256" key="2">
    <source>
        <dbReference type="ARBA" id="ARBA00022434"/>
    </source>
</evidence>
<dbReference type="FunCoup" id="A0A0Q9X5F8">
    <property type="interactions" value="29"/>
</dbReference>
<sequence length="234" mass="26032">MKSFIALALIATSLFAGALADEEYCQNSVITACSSSTFSALTGFFTGETNSICNARFAGIDQIEPEVQAYINSQLTKSYEYLLLATHFNSYQKNRPGFQKLYQGLSDRSFDDTIALIKQITRRGGIVDFNTRHESAASVSTQRQTLEVDELQSLALALDNEKQLATGATHVHTRASHSQQHDPELAHYIEENFLGKQADTVRKLSGYANDLAKLMKVPDPSLSVYLFDEYLQKQ</sequence>
<organism evidence="9 10">
    <name type="scientific">Drosophila willistoni</name>
    <name type="common">Fruit fly</name>
    <dbReference type="NCBI Taxonomy" id="7260"/>
    <lineage>
        <taxon>Eukaryota</taxon>
        <taxon>Metazoa</taxon>
        <taxon>Ecdysozoa</taxon>
        <taxon>Arthropoda</taxon>
        <taxon>Hexapoda</taxon>
        <taxon>Insecta</taxon>
        <taxon>Pterygota</taxon>
        <taxon>Neoptera</taxon>
        <taxon>Endopterygota</taxon>
        <taxon>Diptera</taxon>
        <taxon>Brachycera</taxon>
        <taxon>Muscomorpha</taxon>
        <taxon>Ephydroidea</taxon>
        <taxon>Drosophilidae</taxon>
        <taxon>Drosophila</taxon>
        <taxon>Sophophora</taxon>
    </lineage>
</organism>
<feature type="signal peptide" evidence="7">
    <location>
        <begin position="1"/>
        <end position="20"/>
    </location>
</feature>
<dbReference type="AlphaFoldDB" id="A0A0Q9X5F8"/>
<dbReference type="PROSITE" id="PS50905">
    <property type="entry name" value="FERRITIN_LIKE"/>
    <property type="match status" value="1"/>
</dbReference>
<dbReference type="GO" id="GO:0008198">
    <property type="term" value="F:ferrous iron binding"/>
    <property type="evidence" value="ECO:0007669"/>
    <property type="project" value="EnsemblMetazoa"/>
</dbReference>
<evidence type="ECO:0000313" key="10">
    <source>
        <dbReference type="Proteomes" id="UP000007798"/>
    </source>
</evidence>
<dbReference type="GO" id="GO:0005794">
    <property type="term" value="C:Golgi apparatus"/>
    <property type="evidence" value="ECO:0007669"/>
    <property type="project" value="EnsemblMetazoa"/>
</dbReference>
<evidence type="ECO:0000313" key="9">
    <source>
        <dbReference type="EMBL" id="KRG00033.1"/>
    </source>
</evidence>
<proteinExistence type="inferred from homology"/>
<dbReference type="OrthoDB" id="6363126at2759"/>
<evidence type="ECO:0000256" key="4">
    <source>
        <dbReference type="ARBA" id="ARBA00023004"/>
    </source>
</evidence>
<dbReference type="STRING" id="7260.A0A0Q9X5F8"/>
<dbReference type="PANTHER" id="PTHR11431">
    <property type="entry name" value="FERRITIN"/>
    <property type="match status" value="1"/>
</dbReference>
<dbReference type="InParanoid" id="A0A0Q9X5F8"/>
<evidence type="ECO:0000256" key="6">
    <source>
        <dbReference type="RuleBase" id="RU361145"/>
    </source>
</evidence>
<comment type="function">
    <text evidence="6">Stores iron in a soluble, non-toxic, readily available form. Important for iron homeostasis. Iron is taken up in the ferrous form and deposited as ferric hydroxides after oxidation.</text>
</comment>
<keyword evidence="3 5" id="KW-0479">Metal-binding</keyword>
<comment type="similarity">
    <text evidence="1 6">Belongs to the ferritin family.</text>
</comment>
<gene>
    <name evidence="9" type="primary">Dwil\GK14130</name>
    <name evidence="9" type="ORF">Dwil_GK14130</name>
</gene>
<dbReference type="FunFam" id="1.20.1260.10:FF:000020">
    <property type="entry name" value="Ferritin"/>
    <property type="match status" value="1"/>
</dbReference>
<keyword evidence="10" id="KW-1185">Reference proteome</keyword>
<dbReference type="PANTHER" id="PTHR11431:SF51">
    <property type="entry name" value="FERRITIN"/>
    <property type="match status" value="1"/>
</dbReference>